<protein>
    <submittedName>
        <fullName evidence="2">Uncharacterized protein</fullName>
    </submittedName>
</protein>
<dbReference type="RefSeq" id="WP_289608466.1">
    <property type="nucleotide sequence ID" value="NZ_JAUDCG010000062.1"/>
</dbReference>
<proteinExistence type="predicted"/>
<organism evidence="2 3">
    <name type="scientific">Amedibacillus dolichus</name>
    <dbReference type="NCBI Taxonomy" id="31971"/>
    <lineage>
        <taxon>Bacteria</taxon>
        <taxon>Bacillati</taxon>
        <taxon>Bacillota</taxon>
        <taxon>Erysipelotrichia</taxon>
        <taxon>Erysipelotrichales</taxon>
        <taxon>Erysipelotrichaceae</taxon>
        <taxon>Amedibacillus</taxon>
    </lineage>
</organism>
<evidence type="ECO:0000313" key="2">
    <source>
        <dbReference type="EMBL" id="MDM8158029.1"/>
    </source>
</evidence>
<dbReference type="Proteomes" id="UP001529340">
    <property type="component" value="Unassembled WGS sequence"/>
</dbReference>
<evidence type="ECO:0000256" key="1">
    <source>
        <dbReference type="SAM" id="Phobius"/>
    </source>
</evidence>
<keyword evidence="1" id="KW-1133">Transmembrane helix</keyword>
<name>A0ABT7UEH2_9FIRM</name>
<sequence length="390" mass="45029">MINKLKKHKKLIILGTLITPIVLILLALVLINYLSTHLTANNPIININANIEVSSVDVLSLYLSILSILIGTYLTIGIFAFQIQEQEEKIKSVMDYYQVELLKSLNMIFHGEYANISIDLPHWIENSSQIRERVKEYDFELLNDLCVKVFNSKDSKENSFIKEYLNDFYIYFYKRIDKNKFEVNCFLNDKIVDALNSLGNKKLDFVGVKTNIDNKDFYKIEMINGEYIYFTEQNSINCNCSFKNGHPYSGYIQEVGIKYYKGMLHKGIKEGKGEIHKGKYILEEGEYVNGKLFNGKIYGKRIKEVKSGLIKSLLDLSTVTQLHDDFEEYDESDKEALTKKIKIADFNVINGEEKLIEGTVREIEVYDNIANFNKTIQGISKIANNLNQFL</sequence>
<keyword evidence="3" id="KW-1185">Reference proteome</keyword>
<keyword evidence="1" id="KW-0472">Membrane</keyword>
<evidence type="ECO:0000313" key="3">
    <source>
        <dbReference type="Proteomes" id="UP001529340"/>
    </source>
</evidence>
<feature type="transmembrane region" description="Helical" evidence="1">
    <location>
        <begin position="61"/>
        <end position="81"/>
    </location>
</feature>
<keyword evidence="1" id="KW-0812">Transmembrane</keyword>
<dbReference type="EMBL" id="JAUDCG010000062">
    <property type="protein sequence ID" value="MDM8158029.1"/>
    <property type="molecule type" value="Genomic_DNA"/>
</dbReference>
<feature type="transmembrane region" description="Helical" evidence="1">
    <location>
        <begin position="12"/>
        <end position="34"/>
    </location>
</feature>
<accession>A0ABT7UEH2</accession>
<reference evidence="2 3" key="1">
    <citation type="submission" date="2023-06" db="EMBL/GenBank/DDBJ databases">
        <title>Identification and characterization of horizontal gene transfer across gut microbiota members of farm animals based on homology search.</title>
        <authorList>
            <person name="Schwarzerova J."/>
            <person name="Nykrynova M."/>
            <person name="Jureckova K."/>
            <person name="Cejkova D."/>
            <person name="Rychlik I."/>
        </authorList>
    </citation>
    <scope>NUCLEOTIDE SEQUENCE [LARGE SCALE GENOMIC DNA]</scope>
    <source>
        <strain evidence="2 3">ET39</strain>
    </source>
</reference>
<reference evidence="2 3" key="3">
    <citation type="submission" date="2023-06" db="EMBL/GenBank/DDBJ databases">
        <authorList>
            <person name="Zeman M."/>
            <person name="Kubasova T."/>
            <person name="Jahodarova E."/>
            <person name="Nykrynova M."/>
            <person name="Rychlik I."/>
        </authorList>
    </citation>
    <scope>NUCLEOTIDE SEQUENCE [LARGE SCALE GENOMIC DNA]</scope>
    <source>
        <strain evidence="2 3">ET39</strain>
    </source>
</reference>
<gene>
    <name evidence="2" type="ORF">QUV96_10350</name>
</gene>
<reference evidence="3" key="2">
    <citation type="submission" date="2023-06" db="EMBL/GenBank/DDBJ databases">
        <title>Identification and characterization of horizontal gene transfer across gut microbiota members of farm animals based on homology search.</title>
        <authorList>
            <person name="Zeman M."/>
            <person name="Kubasova T."/>
            <person name="Jahodarova E."/>
            <person name="Nykrynova M."/>
            <person name="Rychlik I."/>
        </authorList>
    </citation>
    <scope>NUCLEOTIDE SEQUENCE [LARGE SCALE GENOMIC DNA]</scope>
    <source>
        <strain evidence="3">ET39</strain>
    </source>
</reference>
<comment type="caution">
    <text evidence="2">The sequence shown here is derived from an EMBL/GenBank/DDBJ whole genome shotgun (WGS) entry which is preliminary data.</text>
</comment>